<accession>A0A0A9AQD3</accession>
<sequence>MFLTQSCWSDHSIMLAGYKRNPEEDQ</sequence>
<dbReference type="EMBL" id="GBRH01244544">
    <property type="protein sequence ID" value="JAD53351.1"/>
    <property type="molecule type" value="Transcribed_RNA"/>
</dbReference>
<dbReference type="AlphaFoldDB" id="A0A0A9AQD3"/>
<proteinExistence type="predicted"/>
<evidence type="ECO:0000313" key="1">
    <source>
        <dbReference type="EMBL" id="JAD53351.1"/>
    </source>
</evidence>
<protein>
    <submittedName>
        <fullName evidence="1">Uncharacterized protein</fullName>
    </submittedName>
</protein>
<reference evidence="1" key="2">
    <citation type="journal article" date="2015" name="Data Brief">
        <title>Shoot transcriptome of the giant reed, Arundo donax.</title>
        <authorList>
            <person name="Barrero R.A."/>
            <person name="Guerrero F.D."/>
            <person name="Moolhuijzen P."/>
            <person name="Goolsby J.A."/>
            <person name="Tidwell J."/>
            <person name="Bellgard S.E."/>
            <person name="Bellgard M.I."/>
        </authorList>
    </citation>
    <scope>NUCLEOTIDE SEQUENCE</scope>
    <source>
        <tissue evidence="1">Shoot tissue taken approximately 20 cm above the soil surface</tissue>
    </source>
</reference>
<reference evidence="1" key="1">
    <citation type="submission" date="2014-09" db="EMBL/GenBank/DDBJ databases">
        <authorList>
            <person name="Magalhaes I.L.F."/>
            <person name="Oliveira U."/>
            <person name="Santos F.R."/>
            <person name="Vidigal T.H.D.A."/>
            <person name="Brescovit A.D."/>
            <person name="Santos A.J."/>
        </authorList>
    </citation>
    <scope>NUCLEOTIDE SEQUENCE</scope>
    <source>
        <tissue evidence="1">Shoot tissue taken approximately 20 cm above the soil surface</tissue>
    </source>
</reference>
<name>A0A0A9AQD3_ARUDO</name>
<organism evidence="1">
    <name type="scientific">Arundo donax</name>
    <name type="common">Giant reed</name>
    <name type="synonym">Donax arundinaceus</name>
    <dbReference type="NCBI Taxonomy" id="35708"/>
    <lineage>
        <taxon>Eukaryota</taxon>
        <taxon>Viridiplantae</taxon>
        <taxon>Streptophyta</taxon>
        <taxon>Embryophyta</taxon>
        <taxon>Tracheophyta</taxon>
        <taxon>Spermatophyta</taxon>
        <taxon>Magnoliopsida</taxon>
        <taxon>Liliopsida</taxon>
        <taxon>Poales</taxon>
        <taxon>Poaceae</taxon>
        <taxon>PACMAD clade</taxon>
        <taxon>Arundinoideae</taxon>
        <taxon>Arundineae</taxon>
        <taxon>Arundo</taxon>
    </lineage>
</organism>